<dbReference type="KEGG" id="sniv:SFSGTM_21830"/>
<dbReference type="CDD" id="cd00077">
    <property type="entry name" value="HDc"/>
    <property type="match status" value="1"/>
</dbReference>
<dbReference type="AlphaFoldDB" id="A0A809RIZ8"/>
<keyword evidence="3" id="KW-1185">Reference proteome</keyword>
<dbReference type="SMART" id="SM00471">
    <property type="entry name" value="HDc"/>
    <property type="match status" value="1"/>
</dbReference>
<dbReference type="SUPFAM" id="SSF109604">
    <property type="entry name" value="HD-domain/PDEase-like"/>
    <property type="match status" value="1"/>
</dbReference>
<evidence type="ECO:0000313" key="2">
    <source>
        <dbReference type="EMBL" id="BBP01475.1"/>
    </source>
</evidence>
<accession>A0A809RIZ8</accession>
<dbReference type="PANTHER" id="PTHR43155">
    <property type="entry name" value="CYCLIC DI-GMP PHOSPHODIESTERASE PA4108-RELATED"/>
    <property type="match status" value="1"/>
</dbReference>
<dbReference type="InterPro" id="IPR006675">
    <property type="entry name" value="HDIG_dom"/>
</dbReference>
<evidence type="ECO:0000259" key="1">
    <source>
        <dbReference type="PROSITE" id="PS51832"/>
    </source>
</evidence>
<dbReference type="Gene3D" id="1.10.3210.10">
    <property type="entry name" value="Hypothetical protein af1432"/>
    <property type="match status" value="1"/>
</dbReference>
<dbReference type="InterPro" id="IPR037522">
    <property type="entry name" value="HD_GYP_dom"/>
</dbReference>
<dbReference type="InterPro" id="IPR021812">
    <property type="entry name" value="DUF3391"/>
</dbReference>
<dbReference type="PANTHER" id="PTHR43155:SF2">
    <property type="entry name" value="CYCLIC DI-GMP PHOSPHODIESTERASE PA4108"/>
    <property type="match status" value="1"/>
</dbReference>
<dbReference type="Pfam" id="PF11871">
    <property type="entry name" value="DUF3391"/>
    <property type="match status" value="1"/>
</dbReference>
<feature type="domain" description="HD-GYP" evidence="1">
    <location>
        <begin position="121"/>
        <end position="316"/>
    </location>
</feature>
<dbReference type="NCBIfam" id="TIGR00277">
    <property type="entry name" value="HDIG"/>
    <property type="match status" value="1"/>
</dbReference>
<dbReference type="InterPro" id="IPR003607">
    <property type="entry name" value="HD/PDEase_dom"/>
</dbReference>
<dbReference type="EMBL" id="AP021881">
    <property type="protein sequence ID" value="BBP01475.1"/>
    <property type="molecule type" value="Genomic_DNA"/>
</dbReference>
<dbReference type="PROSITE" id="PS51832">
    <property type="entry name" value="HD_GYP"/>
    <property type="match status" value="1"/>
</dbReference>
<evidence type="ECO:0000313" key="3">
    <source>
        <dbReference type="Proteomes" id="UP000463939"/>
    </source>
</evidence>
<dbReference type="Pfam" id="PF13487">
    <property type="entry name" value="HD_5"/>
    <property type="match status" value="1"/>
</dbReference>
<dbReference type="Proteomes" id="UP000463939">
    <property type="component" value="Chromosome"/>
</dbReference>
<reference evidence="3" key="1">
    <citation type="submission" date="2019-11" db="EMBL/GenBank/DDBJ databases">
        <title>Isolation and characterization of a novel species in the genus Sulfuriferula.</title>
        <authorList>
            <person name="Mochizuki J."/>
            <person name="Kojima H."/>
            <person name="Fukui M."/>
        </authorList>
    </citation>
    <scope>NUCLEOTIDE SEQUENCE [LARGE SCALE GENOMIC DNA]</scope>
    <source>
        <strain evidence="3">SGTM</strain>
    </source>
</reference>
<keyword evidence="2" id="KW-0378">Hydrolase</keyword>
<dbReference type="GO" id="GO:0008081">
    <property type="term" value="F:phosphoric diester hydrolase activity"/>
    <property type="evidence" value="ECO:0007669"/>
    <property type="project" value="UniProtKB-ARBA"/>
</dbReference>
<protein>
    <submittedName>
        <fullName evidence="2">HD family phosphohydrolase</fullName>
    </submittedName>
</protein>
<gene>
    <name evidence="2" type="ORF">SFSGTM_21830</name>
</gene>
<organism evidence="2 3">
    <name type="scientific">Sulfuriferula nivalis</name>
    <dbReference type="NCBI Taxonomy" id="2675298"/>
    <lineage>
        <taxon>Bacteria</taxon>
        <taxon>Pseudomonadati</taxon>
        <taxon>Pseudomonadota</taxon>
        <taxon>Betaproteobacteria</taxon>
        <taxon>Nitrosomonadales</taxon>
        <taxon>Sulfuricellaceae</taxon>
        <taxon>Sulfuriferula</taxon>
    </lineage>
</organism>
<name>A0A809RIZ8_9PROT</name>
<proteinExistence type="predicted"/>
<sequence>MEHSFASSHFKIKNQQQIDDIRKLGLKRIRYDPAVSDVKPIPIEDSPPPPVITETWNAEEEAVLAEKQSRIEQLKSIQNNIARVEHSFVRSVDTVRNITRDIYSRPAEAYAETNTLINKMLSCMVDHSDILIHAMGNHLGNNIYFHSMNVTVLSLMLAKSLGFSNTDMQDLGMAAMLHDIGKHDIPHKILAKTEPLTKAEQTIVEQHSGLGAAAAKKMGLSNAASLAILLHHEYVDGSGYPRQLTGDKMTPISRVLSLVNAYDNLCNPANGSPGLTPAEALSRMFIKQRAKFDDEMLNAFIKGLGVYPPGSLVRLSNDLVGLVLCVNSSNPMKPDVLIYDADTPKNEAVILQLANEPEIKITKSLRVAELSHETVEYLNPRTHVTYGMDTKTKSNSY</sequence>